<feature type="chain" id="PRO_5023112114" description="Carboxylic ester hydrolase" evidence="3">
    <location>
        <begin position="27"/>
        <end position="530"/>
    </location>
</feature>
<dbReference type="Pfam" id="PF00135">
    <property type="entry name" value="COesterase"/>
    <property type="match status" value="1"/>
</dbReference>
<dbReference type="EC" id="3.1.1.-" evidence="3"/>
<evidence type="ECO:0000313" key="6">
    <source>
        <dbReference type="Proteomes" id="UP000323454"/>
    </source>
</evidence>
<comment type="similarity">
    <text evidence="1 3">Belongs to the type-B carboxylesterase/lipase family.</text>
</comment>
<reference evidence="5 6" key="1">
    <citation type="submission" date="2019-09" db="EMBL/GenBank/DDBJ databases">
        <title>Goodfellowia gen. nov., a new genus of the Pseudonocardineae related to Actinoalloteichus, containing Goodfellowia coeruleoviolacea gen. nov., comb. nov. gen. nov., comb. nov.</title>
        <authorList>
            <person name="Labeda D."/>
        </authorList>
    </citation>
    <scope>NUCLEOTIDE SEQUENCE [LARGE SCALE GENOMIC DNA]</scope>
    <source>
        <strain evidence="5 6">AN110305</strain>
    </source>
</reference>
<dbReference type="EMBL" id="VUOB01000041">
    <property type="protein sequence ID" value="KAA2258819.1"/>
    <property type="molecule type" value="Genomic_DNA"/>
</dbReference>
<dbReference type="OrthoDB" id="4308422at2"/>
<proteinExistence type="inferred from homology"/>
<keyword evidence="6" id="KW-1185">Reference proteome</keyword>
<dbReference type="Proteomes" id="UP000323454">
    <property type="component" value="Unassembled WGS sequence"/>
</dbReference>
<evidence type="ECO:0000256" key="1">
    <source>
        <dbReference type="ARBA" id="ARBA00005964"/>
    </source>
</evidence>
<keyword evidence="2 3" id="KW-0378">Hydrolase</keyword>
<dbReference type="InterPro" id="IPR002018">
    <property type="entry name" value="CarbesteraseB"/>
</dbReference>
<dbReference type="GO" id="GO:0016787">
    <property type="term" value="F:hydrolase activity"/>
    <property type="evidence" value="ECO:0007669"/>
    <property type="project" value="UniProtKB-KW"/>
</dbReference>
<feature type="signal peptide" evidence="3">
    <location>
        <begin position="1"/>
        <end position="26"/>
    </location>
</feature>
<dbReference type="Gene3D" id="3.40.50.1820">
    <property type="entry name" value="alpha/beta hydrolase"/>
    <property type="match status" value="1"/>
</dbReference>
<keyword evidence="3" id="KW-0732">Signal</keyword>
<reference evidence="5 6" key="2">
    <citation type="submission" date="2019-09" db="EMBL/GenBank/DDBJ databases">
        <authorList>
            <person name="Jin C."/>
        </authorList>
    </citation>
    <scope>NUCLEOTIDE SEQUENCE [LARGE SCALE GENOMIC DNA]</scope>
    <source>
        <strain evidence="5 6">AN110305</strain>
    </source>
</reference>
<dbReference type="InterPro" id="IPR050309">
    <property type="entry name" value="Type-B_Carboxylest/Lipase"/>
</dbReference>
<dbReference type="InterPro" id="IPR019826">
    <property type="entry name" value="Carboxylesterase_B_AS"/>
</dbReference>
<organism evidence="5 6">
    <name type="scientific">Solihabitans fulvus</name>
    <dbReference type="NCBI Taxonomy" id="1892852"/>
    <lineage>
        <taxon>Bacteria</taxon>
        <taxon>Bacillati</taxon>
        <taxon>Actinomycetota</taxon>
        <taxon>Actinomycetes</taxon>
        <taxon>Pseudonocardiales</taxon>
        <taxon>Pseudonocardiaceae</taxon>
        <taxon>Solihabitans</taxon>
    </lineage>
</organism>
<name>A0A5B2X6U5_9PSEU</name>
<protein>
    <recommendedName>
        <fullName evidence="3">Carboxylic ester hydrolase</fullName>
        <ecNumber evidence="3">3.1.1.-</ecNumber>
    </recommendedName>
</protein>
<sequence>MVDNWLLKLTAALAVVVGTAAAPAAAASDDTTVHTAGGWVRGTVASDHRSFQGMPYAAAPTGALRWRAPQPAAPWPGVRDATRPGQACPQYYSAGQGQPPTLHGDEDCLSVNVTTPRGPTGPLPVLVFVHGGGFVGGSGALYDPTRMVTRGGVVVVTLNYRLGALGFLDHPALDHPAMGDGDAGNYGLADQQAALRWVRRNIAAFGGDAANVTLWGESAGAFSTCAQLAAPGARGLFDKAIVQSGPCGNSFATRQTAEQRGRDTASGLGCVDQATVADCLRGKPVGELASLGNDQVFLAHRDIADLPWLPVAGTPALPLQPPTALRLGLAARVPLILGGTRDEMRAFVAASYDGRRQPVTATQYPEIIRTMFGPSAAEAILARYPADRYPTPSLALATLLGDYGGMLGACTQLPAADAAARRAPVYSYEFAEPDGQGLPGFPFGATHGDDVRYFFDSTYSGWTPPPLTEAQQALAGTLIDEWTAFARTGAPGWPAYRPGGVTLSLSAGGTGPIDLAGEHDCGFWLSRTPR</sequence>
<dbReference type="AlphaFoldDB" id="A0A5B2X6U5"/>
<evidence type="ECO:0000256" key="2">
    <source>
        <dbReference type="ARBA" id="ARBA00022801"/>
    </source>
</evidence>
<evidence type="ECO:0000256" key="3">
    <source>
        <dbReference type="RuleBase" id="RU361235"/>
    </source>
</evidence>
<dbReference type="InterPro" id="IPR029058">
    <property type="entry name" value="AB_hydrolase_fold"/>
</dbReference>
<gene>
    <name evidence="5" type="ORF">F0L68_23645</name>
</gene>
<dbReference type="RefSeq" id="WP_149851845.1">
    <property type="nucleotide sequence ID" value="NZ_VUOB01000041.1"/>
</dbReference>
<dbReference type="PROSITE" id="PS00122">
    <property type="entry name" value="CARBOXYLESTERASE_B_1"/>
    <property type="match status" value="1"/>
</dbReference>
<feature type="domain" description="Carboxylesterase type B" evidence="4">
    <location>
        <begin position="30"/>
        <end position="491"/>
    </location>
</feature>
<evidence type="ECO:0000313" key="5">
    <source>
        <dbReference type="EMBL" id="KAA2258819.1"/>
    </source>
</evidence>
<comment type="caution">
    <text evidence="5">The sequence shown here is derived from an EMBL/GenBank/DDBJ whole genome shotgun (WGS) entry which is preliminary data.</text>
</comment>
<dbReference type="PANTHER" id="PTHR11559">
    <property type="entry name" value="CARBOXYLESTERASE"/>
    <property type="match status" value="1"/>
</dbReference>
<evidence type="ECO:0000259" key="4">
    <source>
        <dbReference type="Pfam" id="PF00135"/>
    </source>
</evidence>
<accession>A0A5B2X6U5</accession>
<dbReference type="SUPFAM" id="SSF53474">
    <property type="entry name" value="alpha/beta-Hydrolases"/>
    <property type="match status" value="1"/>
</dbReference>